<dbReference type="Proteomes" id="UP000316079">
    <property type="component" value="Unassembled WGS sequence"/>
</dbReference>
<organism evidence="2 3">
    <name type="scientific">Danionella cerebrum</name>
    <dbReference type="NCBI Taxonomy" id="2873325"/>
    <lineage>
        <taxon>Eukaryota</taxon>
        <taxon>Metazoa</taxon>
        <taxon>Chordata</taxon>
        <taxon>Craniata</taxon>
        <taxon>Vertebrata</taxon>
        <taxon>Euteleostomi</taxon>
        <taxon>Actinopterygii</taxon>
        <taxon>Neopterygii</taxon>
        <taxon>Teleostei</taxon>
        <taxon>Ostariophysi</taxon>
        <taxon>Cypriniformes</taxon>
        <taxon>Danionidae</taxon>
        <taxon>Danioninae</taxon>
        <taxon>Danionella</taxon>
    </lineage>
</organism>
<dbReference type="AlphaFoldDB" id="A0A553N4R9"/>
<feature type="region of interest" description="Disordered" evidence="1">
    <location>
        <begin position="1"/>
        <end position="68"/>
    </location>
</feature>
<proteinExistence type="predicted"/>
<evidence type="ECO:0000256" key="1">
    <source>
        <dbReference type="SAM" id="MobiDB-lite"/>
    </source>
</evidence>
<name>A0A553N4R9_9TELE</name>
<sequence>MPKRQRSEKQEMFQEKQERNSRSKTRRANTEKLVRSQSMDYPLTFSQDPVVEDPGSDPPLEFQHQKIK</sequence>
<keyword evidence="3" id="KW-1185">Reference proteome</keyword>
<accession>A0A553N4R9</accession>
<feature type="compositionally biased region" description="Basic and acidic residues" evidence="1">
    <location>
        <begin position="1"/>
        <end position="21"/>
    </location>
</feature>
<evidence type="ECO:0000313" key="2">
    <source>
        <dbReference type="EMBL" id="TRY60409.1"/>
    </source>
</evidence>
<reference evidence="2 3" key="1">
    <citation type="journal article" date="2019" name="Sci. Data">
        <title>Hybrid genome assembly and annotation of Danionella translucida.</title>
        <authorList>
            <person name="Kadobianskyi M."/>
            <person name="Schulze L."/>
            <person name="Schuelke M."/>
            <person name="Judkewitz B."/>
        </authorList>
    </citation>
    <scope>NUCLEOTIDE SEQUENCE [LARGE SCALE GENOMIC DNA]</scope>
    <source>
        <strain evidence="2 3">Bolton</strain>
    </source>
</reference>
<feature type="compositionally biased region" description="Polar residues" evidence="1">
    <location>
        <begin position="35"/>
        <end position="47"/>
    </location>
</feature>
<comment type="caution">
    <text evidence="2">The sequence shown here is derived from an EMBL/GenBank/DDBJ whole genome shotgun (WGS) entry which is preliminary data.</text>
</comment>
<gene>
    <name evidence="2" type="ORF">DNTS_007171</name>
</gene>
<evidence type="ECO:0000313" key="3">
    <source>
        <dbReference type="Proteomes" id="UP000316079"/>
    </source>
</evidence>
<protein>
    <submittedName>
        <fullName evidence="2">Uncharacterized protein</fullName>
    </submittedName>
</protein>
<dbReference type="EMBL" id="SRMA01027052">
    <property type="protein sequence ID" value="TRY60409.1"/>
    <property type="molecule type" value="Genomic_DNA"/>
</dbReference>